<dbReference type="GO" id="GO:0004452">
    <property type="term" value="F:isopentenyl-diphosphate delta-isomerase activity"/>
    <property type="evidence" value="ECO:0007669"/>
    <property type="project" value="TreeGrafter"/>
</dbReference>
<dbReference type="GO" id="GO:0009240">
    <property type="term" value="P:isopentenyl diphosphate biosynthetic process"/>
    <property type="evidence" value="ECO:0007669"/>
    <property type="project" value="TreeGrafter"/>
</dbReference>
<evidence type="ECO:0000313" key="3">
    <source>
        <dbReference type="Proteomes" id="UP000266172"/>
    </source>
</evidence>
<dbReference type="EMBL" id="QRVL01000004">
    <property type="protein sequence ID" value="RGS41077.1"/>
    <property type="molecule type" value="Genomic_DNA"/>
</dbReference>
<feature type="domain" description="Nudix hydrolase" evidence="1">
    <location>
        <begin position="28"/>
        <end position="172"/>
    </location>
</feature>
<organism evidence="2 3">
    <name type="scientific">Roseburia hominis</name>
    <dbReference type="NCBI Taxonomy" id="301301"/>
    <lineage>
        <taxon>Bacteria</taxon>
        <taxon>Bacillati</taxon>
        <taxon>Bacillota</taxon>
        <taxon>Clostridia</taxon>
        <taxon>Lachnospirales</taxon>
        <taxon>Lachnospiraceae</taxon>
        <taxon>Roseburia</taxon>
    </lineage>
</organism>
<dbReference type="PANTHER" id="PTHR10885">
    <property type="entry name" value="ISOPENTENYL-DIPHOSPHATE DELTA-ISOMERASE"/>
    <property type="match status" value="1"/>
</dbReference>
<name>A0A395VBC1_9FIRM</name>
<dbReference type="AlphaFoldDB" id="A0A395VBC1"/>
<proteinExistence type="predicted"/>
<dbReference type="GO" id="GO:0005737">
    <property type="term" value="C:cytoplasm"/>
    <property type="evidence" value="ECO:0007669"/>
    <property type="project" value="TreeGrafter"/>
</dbReference>
<dbReference type="PROSITE" id="PS51462">
    <property type="entry name" value="NUDIX"/>
    <property type="match status" value="1"/>
</dbReference>
<gene>
    <name evidence="2" type="ORF">DWX93_07705</name>
</gene>
<dbReference type="Pfam" id="PF00293">
    <property type="entry name" value="NUDIX"/>
    <property type="match status" value="1"/>
</dbReference>
<dbReference type="PANTHER" id="PTHR10885:SF20">
    <property type="entry name" value="NUDIX HYDROLASE DOMAIN-CONTAINING PROTEIN"/>
    <property type="match status" value="1"/>
</dbReference>
<dbReference type="InterPro" id="IPR015797">
    <property type="entry name" value="NUDIX_hydrolase-like_dom_sf"/>
</dbReference>
<evidence type="ECO:0000313" key="2">
    <source>
        <dbReference type="EMBL" id="RGS41077.1"/>
    </source>
</evidence>
<reference evidence="2 3" key="1">
    <citation type="submission" date="2018-08" db="EMBL/GenBank/DDBJ databases">
        <title>A genome reference for cultivated species of the human gut microbiota.</title>
        <authorList>
            <person name="Zou Y."/>
            <person name="Xue W."/>
            <person name="Luo G."/>
        </authorList>
    </citation>
    <scope>NUCLEOTIDE SEQUENCE [LARGE SCALE GENOMIC DNA]</scope>
    <source>
        <strain evidence="2 3">AF22-12AC</strain>
    </source>
</reference>
<evidence type="ECO:0000259" key="1">
    <source>
        <dbReference type="PROSITE" id="PS51462"/>
    </source>
</evidence>
<accession>A0A395VBC1</accession>
<sequence>MELLDIVDEKGNPTGETVPREVAHREGIRHRTAHVWIFRRRGGVVQILLQKRSDNKDSDPGCYDISSAGHIPAGSDYIPSAVRELKEELGVDMNGDELIYCGQRRFRFEREFHGSMFCDNQVSNVYALCLDREEEDFILQEEEVSEVRWMDFADCVSAVRENRIPHCIYMEELELLKNALHLH</sequence>
<dbReference type="SUPFAM" id="SSF55811">
    <property type="entry name" value="Nudix"/>
    <property type="match status" value="1"/>
</dbReference>
<dbReference type="Gene3D" id="3.90.79.10">
    <property type="entry name" value="Nucleoside Triphosphate Pyrophosphohydrolase"/>
    <property type="match status" value="1"/>
</dbReference>
<comment type="caution">
    <text evidence="2">The sequence shown here is derived from an EMBL/GenBank/DDBJ whole genome shotgun (WGS) entry which is preliminary data.</text>
</comment>
<dbReference type="Proteomes" id="UP000266172">
    <property type="component" value="Unassembled WGS sequence"/>
</dbReference>
<dbReference type="CDD" id="cd04692">
    <property type="entry name" value="NUDIX_Hydrolase"/>
    <property type="match status" value="1"/>
</dbReference>
<dbReference type="InterPro" id="IPR000086">
    <property type="entry name" value="NUDIX_hydrolase_dom"/>
</dbReference>
<protein>
    <submittedName>
        <fullName evidence="2">NUDIX domain-containing protein</fullName>
    </submittedName>
</protein>